<dbReference type="EMBL" id="CADCWG010000131">
    <property type="protein sequence ID" value="CAA9552955.1"/>
    <property type="molecule type" value="Genomic_DNA"/>
</dbReference>
<accession>A0A6J4UPK8</accession>
<organism evidence="2">
    <name type="scientific">uncultured Thermomicrobiales bacterium</name>
    <dbReference type="NCBI Taxonomy" id="1645740"/>
    <lineage>
        <taxon>Bacteria</taxon>
        <taxon>Pseudomonadati</taxon>
        <taxon>Thermomicrobiota</taxon>
        <taxon>Thermomicrobia</taxon>
        <taxon>Thermomicrobiales</taxon>
        <taxon>environmental samples</taxon>
    </lineage>
</organism>
<gene>
    <name evidence="2" type="ORF">AVDCRST_MAG49-1991</name>
</gene>
<proteinExistence type="predicted"/>
<evidence type="ECO:0000256" key="1">
    <source>
        <dbReference type="SAM" id="MobiDB-lite"/>
    </source>
</evidence>
<evidence type="ECO:0000313" key="2">
    <source>
        <dbReference type="EMBL" id="CAA9552955.1"/>
    </source>
</evidence>
<name>A0A6J4UPK8_9BACT</name>
<sequence>MGRRLYTSRVRSRPVPAAVVAIAERAAPGRSPNRDEARAGSRVGATLRAHRRRRAGLPRGLDAIHLTFSRCRDLRGPHSP</sequence>
<protein>
    <submittedName>
        <fullName evidence="2">Uncharacterized protein</fullName>
    </submittedName>
</protein>
<dbReference type="AlphaFoldDB" id="A0A6J4UPK8"/>
<reference evidence="2" key="1">
    <citation type="submission" date="2020-02" db="EMBL/GenBank/DDBJ databases">
        <authorList>
            <person name="Meier V. D."/>
        </authorList>
    </citation>
    <scope>NUCLEOTIDE SEQUENCE</scope>
    <source>
        <strain evidence="2">AVDCRST_MAG49</strain>
    </source>
</reference>
<feature type="region of interest" description="Disordered" evidence="1">
    <location>
        <begin position="26"/>
        <end position="54"/>
    </location>
</feature>